<dbReference type="Pfam" id="PF10544">
    <property type="entry name" value="T5orf172"/>
    <property type="match status" value="1"/>
</dbReference>
<dbReference type="EMBL" id="JAVXZY010000007">
    <property type="protein sequence ID" value="MDT9000924.1"/>
    <property type="molecule type" value="Genomic_DNA"/>
</dbReference>
<evidence type="ECO:0000259" key="1">
    <source>
        <dbReference type="SMART" id="SM00974"/>
    </source>
</evidence>
<comment type="caution">
    <text evidence="2">The sequence shown here is derived from an EMBL/GenBank/DDBJ whole genome shotgun (WGS) entry which is preliminary data.</text>
</comment>
<name>A0ABU3PED3_9BURK</name>
<dbReference type="SMART" id="SM00974">
    <property type="entry name" value="T5orf172"/>
    <property type="match status" value="1"/>
</dbReference>
<dbReference type="RefSeq" id="WP_315651810.1">
    <property type="nucleotide sequence ID" value="NZ_JAVXZY010000007.1"/>
</dbReference>
<evidence type="ECO:0000313" key="3">
    <source>
        <dbReference type="Proteomes" id="UP001246372"/>
    </source>
</evidence>
<dbReference type="InterPro" id="IPR018306">
    <property type="entry name" value="Phage_T5_Orf172_DNA-bd"/>
</dbReference>
<reference evidence="2" key="1">
    <citation type="submission" date="2023-09" db="EMBL/GenBank/DDBJ databases">
        <title>Paucibacter sp. APW11 Genome sequencing and assembly.</title>
        <authorList>
            <person name="Kim I."/>
        </authorList>
    </citation>
    <scope>NUCLEOTIDE SEQUENCE</scope>
    <source>
        <strain evidence="2">APW11</strain>
    </source>
</reference>
<sequence length="222" mass="25471">MSAGYVYLLINPSMPGLLKVGRTFRDSKARARELHSTGVPTPFEVAFELFSENHEELEKKLHGHLSEFRVSGNREFFRYPLRLAIQHLQELSVPPMELSSAYCAESIFQDLSERYAPWLKPSIVDVRIVQTQERVWLEITEEEEIAGYLVDQTIKRSDLAFCSGDGHESKCFSPADSVSKNSAKFVERWCPYSIIMTTDLFHDSACRQIENDPNLNPHKRDS</sequence>
<dbReference type="Proteomes" id="UP001246372">
    <property type="component" value="Unassembled WGS sequence"/>
</dbReference>
<keyword evidence="3" id="KW-1185">Reference proteome</keyword>
<proteinExistence type="predicted"/>
<organism evidence="2 3">
    <name type="scientific">Roseateles aquae</name>
    <dbReference type="NCBI Taxonomy" id="3077235"/>
    <lineage>
        <taxon>Bacteria</taxon>
        <taxon>Pseudomonadati</taxon>
        <taxon>Pseudomonadota</taxon>
        <taxon>Betaproteobacteria</taxon>
        <taxon>Burkholderiales</taxon>
        <taxon>Sphaerotilaceae</taxon>
        <taxon>Roseateles</taxon>
    </lineage>
</organism>
<accession>A0ABU3PED3</accession>
<gene>
    <name evidence="2" type="ORF">RQP53_16730</name>
</gene>
<feature type="domain" description="Bacteriophage T5 Orf172 DNA-binding" evidence="1">
    <location>
        <begin position="12"/>
        <end position="91"/>
    </location>
</feature>
<evidence type="ECO:0000313" key="2">
    <source>
        <dbReference type="EMBL" id="MDT9000924.1"/>
    </source>
</evidence>
<protein>
    <submittedName>
        <fullName evidence="2">GIY-YIG nuclease family protein</fullName>
    </submittedName>
</protein>